<dbReference type="Proteomes" id="UP000324832">
    <property type="component" value="Unassembled WGS sequence"/>
</dbReference>
<name>A0A5E4PQJ0_9NEOP</name>
<feature type="region of interest" description="Disordered" evidence="1">
    <location>
        <begin position="1"/>
        <end position="167"/>
    </location>
</feature>
<feature type="compositionally biased region" description="Low complexity" evidence="1">
    <location>
        <begin position="1"/>
        <end position="41"/>
    </location>
</feature>
<gene>
    <name evidence="2" type="ORF">LSINAPIS_LOCUS1168</name>
</gene>
<evidence type="ECO:0000313" key="2">
    <source>
        <dbReference type="EMBL" id="VVC87614.1"/>
    </source>
</evidence>
<dbReference type="EMBL" id="FZQP02000149">
    <property type="protein sequence ID" value="VVC87614.1"/>
    <property type="molecule type" value="Genomic_DNA"/>
</dbReference>
<sequence length="167" mass="18108">MARTKGSVGAKVSMGKSSKAKSSAPPVSSTSGSGSAAGTSKTKPKRNIIESDDEIEEINVCNVDKSEENKEGSEVNKDQSDVNKEKGEVHIDSPPKNRELDESLVLEPLTGENSHRIEEYYTPKTSKGKGQGIRGGNKENINRRGSKRELEVSLDENSHANKKKKVK</sequence>
<reference evidence="2 3" key="1">
    <citation type="submission" date="2017-07" db="EMBL/GenBank/DDBJ databases">
        <authorList>
            <person name="Talla V."/>
            <person name="Backstrom N."/>
        </authorList>
    </citation>
    <scope>NUCLEOTIDE SEQUENCE [LARGE SCALE GENOMIC DNA]</scope>
</reference>
<dbReference type="AlphaFoldDB" id="A0A5E4PQJ0"/>
<evidence type="ECO:0000313" key="3">
    <source>
        <dbReference type="Proteomes" id="UP000324832"/>
    </source>
</evidence>
<protein>
    <submittedName>
        <fullName evidence="2">Uncharacterized protein</fullName>
    </submittedName>
</protein>
<organism evidence="2 3">
    <name type="scientific">Leptidea sinapis</name>
    <dbReference type="NCBI Taxonomy" id="189913"/>
    <lineage>
        <taxon>Eukaryota</taxon>
        <taxon>Metazoa</taxon>
        <taxon>Ecdysozoa</taxon>
        <taxon>Arthropoda</taxon>
        <taxon>Hexapoda</taxon>
        <taxon>Insecta</taxon>
        <taxon>Pterygota</taxon>
        <taxon>Neoptera</taxon>
        <taxon>Endopterygota</taxon>
        <taxon>Lepidoptera</taxon>
        <taxon>Glossata</taxon>
        <taxon>Ditrysia</taxon>
        <taxon>Papilionoidea</taxon>
        <taxon>Pieridae</taxon>
        <taxon>Dismorphiinae</taxon>
        <taxon>Leptidea</taxon>
    </lineage>
</organism>
<feature type="compositionally biased region" description="Basic and acidic residues" evidence="1">
    <location>
        <begin position="136"/>
        <end position="159"/>
    </location>
</feature>
<evidence type="ECO:0000256" key="1">
    <source>
        <dbReference type="SAM" id="MobiDB-lite"/>
    </source>
</evidence>
<feature type="compositionally biased region" description="Basic and acidic residues" evidence="1">
    <location>
        <begin position="64"/>
        <end position="101"/>
    </location>
</feature>
<keyword evidence="3" id="KW-1185">Reference proteome</keyword>
<proteinExistence type="predicted"/>
<accession>A0A5E4PQJ0</accession>